<dbReference type="EMBL" id="MT142666">
    <property type="protein sequence ID" value="QJA86882.1"/>
    <property type="molecule type" value="Genomic_DNA"/>
</dbReference>
<sequence>MARASLTTKADEGSTYVVRATYYDEDSNAVTPDSVVWTLTDGDGAIVNSREDVSIAVPSTYNDIVLGAADLKCSSGKDETRVLMLEYVYDSSAGNNLPGTAQVSFIVQKLQTVVAR</sequence>
<proteinExistence type="predicted"/>
<accession>A0A6M3KYW2</accession>
<evidence type="ECO:0000313" key="1">
    <source>
        <dbReference type="EMBL" id="QJA86882.1"/>
    </source>
</evidence>
<reference evidence="1" key="1">
    <citation type="submission" date="2020-03" db="EMBL/GenBank/DDBJ databases">
        <title>The deep terrestrial virosphere.</title>
        <authorList>
            <person name="Holmfeldt K."/>
            <person name="Nilsson E."/>
            <person name="Simone D."/>
            <person name="Lopez-Fernandez M."/>
            <person name="Wu X."/>
            <person name="de Brujin I."/>
            <person name="Lundin D."/>
            <person name="Andersson A."/>
            <person name="Bertilsson S."/>
            <person name="Dopson M."/>
        </authorList>
    </citation>
    <scope>NUCLEOTIDE SEQUENCE</scope>
    <source>
        <strain evidence="1">MM415B03101</strain>
    </source>
</reference>
<dbReference type="AlphaFoldDB" id="A0A6M3KYW2"/>
<organism evidence="1">
    <name type="scientific">viral metagenome</name>
    <dbReference type="NCBI Taxonomy" id="1070528"/>
    <lineage>
        <taxon>unclassified sequences</taxon>
        <taxon>metagenomes</taxon>
        <taxon>organismal metagenomes</taxon>
    </lineage>
</organism>
<protein>
    <submittedName>
        <fullName evidence="1">Uncharacterized protein</fullName>
    </submittedName>
</protein>
<gene>
    <name evidence="1" type="ORF">MM415B03101_0003</name>
</gene>
<name>A0A6M3KYW2_9ZZZZ</name>